<feature type="region of interest" description="Disordered" evidence="1">
    <location>
        <begin position="1"/>
        <end position="29"/>
    </location>
</feature>
<dbReference type="SMART" id="SM00220">
    <property type="entry name" value="S_TKc"/>
    <property type="match status" value="1"/>
</dbReference>
<comment type="caution">
    <text evidence="3">The sequence shown here is derived from an EMBL/GenBank/DDBJ whole genome shotgun (WGS) entry which is preliminary data.</text>
</comment>
<dbReference type="SUPFAM" id="SSF56112">
    <property type="entry name" value="Protein kinase-like (PK-like)"/>
    <property type="match status" value="1"/>
</dbReference>
<reference evidence="3 4" key="1">
    <citation type="submission" date="2024-03" db="EMBL/GenBank/DDBJ databases">
        <title>A high-quality draft genome sequence of Diaporthe vaccinii, a causative agent of upright dieback and viscid rot disease in cranberry plants.</title>
        <authorList>
            <person name="Sarrasin M."/>
            <person name="Lang B.F."/>
            <person name="Burger G."/>
        </authorList>
    </citation>
    <scope>NUCLEOTIDE SEQUENCE [LARGE SCALE GENOMIC DNA]</scope>
    <source>
        <strain evidence="3 4">IS7</strain>
    </source>
</reference>
<protein>
    <recommendedName>
        <fullName evidence="2">Protein kinase domain-containing protein</fullName>
    </recommendedName>
</protein>
<feature type="region of interest" description="Disordered" evidence="1">
    <location>
        <begin position="525"/>
        <end position="544"/>
    </location>
</feature>
<dbReference type="EMBL" id="JBAWTH010000213">
    <property type="protein sequence ID" value="KAL2272832.1"/>
    <property type="molecule type" value="Genomic_DNA"/>
</dbReference>
<organism evidence="3 4">
    <name type="scientific">Diaporthe vaccinii</name>
    <dbReference type="NCBI Taxonomy" id="105482"/>
    <lineage>
        <taxon>Eukaryota</taxon>
        <taxon>Fungi</taxon>
        <taxon>Dikarya</taxon>
        <taxon>Ascomycota</taxon>
        <taxon>Pezizomycotina</taxon>
        <taxon>Sordariomycetes</taxon>
        <taxon>Sordariomycetidae</taxon>
        <taxon>Diaporthales</taxon>
        <taxon>Diaporthaceae</taxon>
        <taxon>Diaporthe</taxon>
        <taxon>Diaporthe eres species complex</taxon>
    </lineage>
</organism>
<name>A0ABR4DRC9_9PEZI</name>
<evidence type="ECO:0000256" key="1">
    <source>
        <dbReference type="SAM" id="MobiDB-lite"/>
    </source>
</evidence>
<dbReference type="InterPro" id="IPR011009">
    <property type="entry name" value="Kinase-like_dom_sf"/>
</dbReference>
<dbReference type="Gene3D" id="1.10.510.10">
    <property type="entry name" value="Transferase(Phosphotransferase) domain 1"/>
    <property type="match status" value="1"/>
</dbReference>
<gene>
    <name evidence="3" type="ORF">FJTKL_05950</name>
</gene>
<evidence type="ECO:0000313" key="3">
    <source>
        <dbReference type="EMBL" id="KAL2272832.1"/>
    </source>
</evidence>
<feature type="compositionally biased region" description="Polar residues" evidence="1">
    <location>
        <begin position="14"/>
        <end position="29"/>
    </location>
</feature>
<proteinExistence type="predicted"/>
<evidence type="ECO:0000313" key="4">
    <source>
        <dbReference type="Proteomes" id="UP001600888"/>
    </source>
</evidence>
<dbReference type="Proteomes" id="UP001600888">
    <property type="component" value="Unassembled WGS sequence"/>
</dbReference>
<accession>A0ABR4DRC9</accession>
<dbReference type="PROSITE" id="PS50011">
    <property type="entry name" value="PROTEIN_KINASE_DOM"/>
    <property type="match status" value="1"/>
</dbReference>
<dbReference type="InterPro" id="IPR000719">
    <property type="entry name" value="Prot_kinase_dom"/>
</dbReference>
<keyword evidence="4" id="KW-1185">Reference proteome</keyword>
<evidence type="ECO:0000259" key="2">
    <source>
        <dbReference type="PROSITE" id="PS50011"/>
    </source>
</evidence>
<feature type="domain" description="Protein kinase" evidence="2">
    <location>
        <begin position="125"/>
        <end position="502"/>
    </location>
</feature>
<sequence length="544" mass="60143">MAYIAPVTPPGQAGSRSTNVWSPGTPRTPSQVARVRYRENEYFKLWRSGRKDEWQGPQWRIALEDLPPRRPGAWDGQISRPSAGVEGRRQAAKNSIRYYPSGSGSAAPSFIREPTTKMLSTIRGASLLKILGYGGQGVAALLEVTNRQGASKKAVMKMCTEDDEWAIEDLKTEKKWQFSLMRAMHVVQLIKWATLRGTPLAPEDVELDNNPRLYFMELMKNGDLHQVIGRAGNTGGKLPSRLLWKVFACLIRGCIAMKYPPRLQSIVSSTNENWIPEDGPSIREEVPAGPGMRTSRDYDLVHFDLDPKNIFIGGFDSEGHDYVPRFKIADLGLADRTTEELLTTPTDARSGRSGRQGNEGRLISISRNNTIKNGNGLEKHRASSNLHCKWLPITGHGVTFNGLKCMHMLITLHTFPYPPHTVGPFNGYGPPQQYSSVGTIRDHNGEVVPPFHTNGAALVGEEGLDPRLRDLLMRCLALIPTHRPGLEELEAWASDAETNPGFFGDIEGDLTSTELADQFPPPATIQVSKSGDTNIGLRGNNYKG</sequence>